<keyword evidence="2" id="KW-0067">ATP-binding</keyword>
<dbReference type="GO" id="GO:0003677">
    <property type="term" value="F:DNA binding"/>
    <property type="evidence" value="ECO:0007669"/>
    <property type="project" value="UniProtKB-KW"/>
</dbReference>
<dbReference type="InterPro" id="IPR041664">
    <property type="entry name" value="AAA_16"/>
</dbReference>
<dbReference type="AlphaFoldDB" id="A0A2N8NW40"/>
<evidence type="ECO:0000313" key="5">
    <source>
        <dbReference type="EMBL" id="PNE32997.1"/>
    </source>
</evidence>
<dbReference type="RefSeq" id="WP_170127714.1">
    <property type="nucleotide sequence ID" value="NZ_JACHJF010000006.1"/>
</dbReference>
<evidence type="ECO:0000256" key="2">
    <source>
        <dbReference type="ARBA" id="ARBA00022840"/>
    </source>
</evidence>
<dbReference type="PANTHER" id="PTHR16305">
    <property type="entry name" value="TESTICULAR SOLUBLE ADENYLYL CYCLASE"/>
    <property type="match status" value="1"/>
</dbReference>
<dbReference type="Gene3D" id="1.25.40.10">
    <property type="entry name" value="Tetratricopeptide repeat domain"/>
    <property type="match status" value="1"/>
</dbReference>
<evidence type="ECO:0000313" key="4">
    <source>
        <dbReference type="EMBL" id="MBB5119016.1"/>
    </source>
</evidence>
<dbReference type="SUPFAM" id="SSF52540">
    <property type="entry name" value="P-loop containing nucleoside triphosphate hydrolases"/>
    <property type="match status" value="1"/>
</dbReference>
<dbReference type="SUPFAM" id="SSF46894">
    <property type="entry name" value="C-terminal effector domain of the bipartite response regulators"/>
    <property type="match status" value="1"/>
</dbReference>
<dbReference type="PROSITE" id="PS00622">
    <property type="entry name" value="HTH_LUXR_1"/>
    <property type="match status" value="1"/>
</dbReference>
<dbReference type="InterPro" id="IPR036388">
    <property type="entry name" value="WH-like_DNA-bd_sf"/>
</dbReference>
<name>A0A2N8NW40_STREU</name>
<protein>
    <submittedName>
        <fullName evidence="4">DNA-binding CsgD family transcriptional regulator</fullName>
    </submittedName>
</protein>
<dbReference type="InterPro" id="IPR016032">
    <property type="entry name" value="Sig_transdc_resp-reg_C-effctor"/>
</dbReference>
<dbReference type="Pfam" id="PF13191">
    <property type="entry name" value="AAA_16"/>
    <property type="match status" value="1"/>
</dbReference>
<proteinExistence type="predicted"/>
<gene>
    <name evidence="5" type="ORF">AF335_16060</name>
    <name evidence="4" type="ORF">FHS36_002449</name>
</gene>
<keyword evidence="1" id="KW-0547">Nucleotide-binding</keyword>
<dbReference type="EMBL" id="JACHJF010000006">
    <property type="protein sequence ID" value="MBB5119016.1"/>
    <property type="molecule type" value="Genomic_DNA"/>
</dbReference>
<dbReference type="Pfam" id="PF00196">
    <property type="entry name" value="GerE"/>
    <property type="match status" value="1"/>
</dbReference>
<keyword evidence="6" id="KW-1185">Reference proteome</keyword>
<evidence type="ECO:0000313" key="6">
    <source>
        <dbReference type="Proteomes" id="UP000235945"/>
    </source>
</evidence>
<dbReference type="EMBL" id="LGUI01000004">
    <property type="protein sequence ID" value="PNE32997.1"/>
    <property type="molecule type" value="Genomic_DNA"/>
</dbReference>
<dbReference type="GO" id="GO:0006355">
    <property type="term" value="P:regulation of DNA-templated transcription"/>
    <property type="evidence" value="ECO:0007669"/>
    <property type="project" value="InterPro"/>
</dbReference>
<reference evidence="4 7" key="3">
    <citation type="submission" date="2020-08" db="EMBL/GenBank/DDBJ databases">
        <title>Genomic Encyclopedia of Type Strains, Phase III (KMG-III): the genomes of soil and plant-associated and newly described type strains.</title>
        <authorList>
            <person name="Whitman W."/>
        </authorList>
    </citation>
    <scope>NUCLEOTIDE SEQUENCE [LARGE SCALE GENOMIC DNA]</scope>
    <source>
        <strain evidence="4 7">CECT 3259</strain>
    </source>
</reference>
<dbReference type="PANTHER" id="PTHR16305:SF35">
    <property type="entry name" value="TRANSCRIPTIONAL ACTIVATOR DOMAIN"/>
    <property type="match status" value="1"/>
</dbReference>
<dbReference type="InterPro" id="IPR011990">
    <property type="entry name" value="TPR-like_helical_dom_sf"/>
</dbReference>
<dbReference type="InterPro" id="IPR027417">
    <property type="entry name" value="P-loop_NTPase"/>
</dbReference>
<sequence length="943" mass="101947">MAFVERCTEMARLRELFAQAEQGRAQTVVISGAVASGKTELLHTFAEETARSGALVLTATGARAERGLALGVICQLVHTGDLPPDLVEQADSLLNQGIQHPDDPEREPAALQQTSAKVASGLSTMLLELAAERSVALVIDDIHHADGPSLQFLLYLMRRLTHGRLMVVLSECAAARPAHPAFHAELLRQRNCHRVRLQLLSPQGVRELLTEVTDEDTAGRLAPAYHQVSGGNPLLLRGLVEDGMVRLAGGTEALSTRPITEESFQQAVLACLYRWDAETIRIAHGLAVLGEWATPALVAALVGVKAERVEEGGADLCRSGFLADGRIGHPAVGAAVLGTVGLDERTRMHARAAELLHDSGVRETDVAAHLVAAGQIHDRSGIAILRNAAVQALAEDRVDFAVECLTLACATCTDERQRAALTLTLTRLEWRSRPSAAARHLTPLTEALDAGHLERDDAVTIADYLFWHGRADEARTVLGLLDTDGGTSGPWSVTDPYHPGHLQPWMHLSRPGTPQNLARDGRHGIPGHVGLTASAALTSALIEGPGEKAIGWAEQVLADCTLSDSTVAAVQSALYALIHCDRAAKAAPWCHVFIAEARARQATTWEALLKGVRAEIALRQGDLPTAARWAEEALSLISPRCWGVAVGEPLSVLLLARTAMGRHEEAAQLLRHVVPDAMFETRWGLKYLHARGHHHLAVGRLQAALADFRRCGELMREWALDLPALVPWRSDVARVHLALNQREAARELVTEELALPGATGARSRGVALRVLAAARDVKQRPLLLREAVDLLQAAGDRVELVRALAELSRAHHGLGEFNRARMMGRRAMQVAKDCGAEELCRQLLADQDVVDGAEGAEAHGAESAEALSDAERRVAALAAMGHTNREIGSRLYITVSTVEQHLTRVYRKLDVTRRTDLPLRLKDGDYSLPQQVTAERWPVGAEA</sequence>
<dbReference type="Gene3D" id="1.10.10.10">
    <property type="entry name" value="Winged helix-like DNA-binding domain superfamily/Winged helix DNA-binding domain"/>
    <property type="match status" value="1"/>
</dbReference>
<evidence type="ECO:0000259" key="3">
    <source>
        <dbReference type="PROSITE" id="PS50043"/>
    </source>
</evidence>
<accession>A0A2N8NW40</accession>
<dbReference type="CDD" id="cd06170">
    <property type="entry name" value="LuxR_C_like"/>
    <property type="match status" value="1"/>
</dbReference>
<dbReference type="PRINTS" id="PR00038">
    <property type="entry name" value="HTHLUXR"/>
</dbReference>
<dbReference type="SUPFAM" id="SSF48452">
    <property type="entry name" value="TPR-like"/>
    <property type="match status" value="1"/>
</dbReference>
<keyword evidence="4" id="KW-0238">DNA-binding</keyword>
<organism evidence="5 6">
    <name type="scientific">Streptomyces eurocidicus</name>
    <name type="common">Streptoverticillium eurocidicus</name>
    <dbReference type="NCBI Taxonomy" id="66423"/>
    <lineage>
        <taxon>Bacteria</taxon>
        <taxon>Bacillati</taxon>
        <taxon>Actinomycetota</taxon>
        <taxon>Actinomycetes</taxon>
        <taxon>Kitasatosporales</taxon>
        <taxon>Streptomycetaceae</taxon>
        <taxon>Streptomyces</taxon>
    </lineage>
</organism>
<reference evidence="6" key="1">
    <citation type="submission" date="2015-07" db="EMBL/GenBank/DDBJ databases">
        <authorList>
            <person name="Graham D.E."/>
            <person name="Giannone R.J."/>
            <person name="Gulvik C.A."/>
            <person name="Hettich R.L."/>
            <person name="Klingeman D.M."/>
            <person name="Mahan K.M."/>
            <person name="Parry R.J."/>
            <person name="Spain J.C."/>
        </authorList>
    </citation>
    <scope>NUCLEOTIDE SEQUENCE [LARGE SCALE GENOMIC DNA]</scope>
    <source>
        <strain evidence="6">ATCC 27428</strain>
    </source>
</reference>
<dbReference type="Gene3D" id="3.40.50.300">
    <property type="entry name" value="P-loop containing nucleotide triphosphate hydrolases"/>
    <property type="match status" value="1"/>
</dbReference>
<comment type="caution">
    <text evidence="5">The sequence shown here is derived from an EMBL/GenBank/DDBJ whole genome shotgun (WGS) entry which is preliminary data.</text>
</comment>
<dbReference type="GO" id="GO:0005737">
    <property type="term" value="C:cytoplasm"/>
    <property type="evidence" value="ECO:0007669"/>
    <property type="project" value="TreeGrafter"/>
</dbReference>
<evidence type="ECO:0000256" key="1">
    <source>
        <dbReference type="ARBA" id="ARBA00022741"/>
    </source>
</evidence>
<dbReference type="GO" id="GO:0005524">
    <property type="term" value="F:ATP binding"/>
    <property type="evidence" value="ECO:0007669"/>
    <property type="project" value="UniProtKB-KW"/>
</dbReference>
<dbReference type="GO" id="GO:0004016">
    <property type="term" value="F:adenylate cyclase activity"/>
    <property type="evidence" value="ECO:0007669"/>
    <property type="project" value="TreeGrafter"/>
</dbReference>
<dbReference type="Proteomes" id="UP000235945">
    <property type="component" value="Unassembled WGS sequence"/>
</dbReference>
<feature type="domain" description="HTH luxR-type" evidence="3">
    <location>
        <begin position="860"/>
        <end position="925"/>
    </location>
</feature>
<reference evidence="5" key="2">
    <citation type="submission" date="2015-07" db="EMBL/GenBank/DDBJ databases">
        <authorList>
            <person name="Noorani M."/>
        </authorList>
    </citation>
    <scope>NUCLEOTIDE SEQUENCE [LARGE SCALE GENOMIC DNA]</scope>
    <source>
        <strain evidence="5">ATCC 27428</strain>
    </source>
</reference>
<dbReference type="SMART" id="SM00421">
    <property type="entry name" value="HTH_LUXR"/>
    <property type="match status" value="1"/>
</dbReference>
<dbReference type="PROSITE" id="PS50043">
    <property type="entry name" value="HTH_LUXR_2"/>
    <property type="match status" value="1"/>
</dbReference>
<dbReference type="InterPro" id="IPR000792">
    <property type="entry name" value="Tscrpt_reg_LuxR_C"/>
</dbReference>
<dbReference type="Proteomes" id="UP000528608">
    <property type="component" value="Unassembled WGS sequence"/>
</dbReference>
<evidence type="ECO:0000313" key="7">
    <source>
        <dbReference type="Proteomes" id="UP000528608"/>
    </source>
</evidence>